<dbReference type="STRING" id="3218.A0A2K1J1Z3"/>
<protein>
    <submittedName>
        <fullName evidence="4 5">Uncharacterized protein</fullName>
    </submittedName>
</protein>
<reference evidence="4 6" key="1">
    <citation type="journal article" date="2008" name="Science">
        <title>The Physcomitrella genome reveals evolutionary insights into the conquest of land by plants.</title>
        <authorList>
            <person name="Rensing S."/>
            <person name="Lang D."/>
            <person name="Zimmer A."/>
            <person name="Terry A."/>
            <person name="Salamov A."/>
            <person name="Shapiro H."/>
            <person name="Nishiyama T."/>
            <person name="Perroud P.-F."/>
            <person name="Lindquist E."/>
            <person name="Kamisugi Y."/>
            <person name="Tanahashi T."/>
            <person name="Sakakibara K."/>
            <person name="Fujita T."/>
            <person name="Oishi K."/>
            <person name="Shin-I T."/>
            <person name="Kuroki Y."/>
            <person name="Toyoda A."/>
            <person name="Suzuki Y."/>
            <person name="Hashimoto A."/>
            <person name="Yamaguchi K."/>
            <person name="Sugano A."/>
            <person name="Kohara Y."/>
            <person name="Fujiyama A."/>
            <person name="Anterola A."/>
            <person name="Aoki S."/>
            <person name="Ashton N."/>
            <person name="Barbazuk W.B."/>
            <person name="Barker E."/>
            <person name="Bennetzen J."/>
            <person name="Bezanilla M."/>
            <person name="Blankenship R."/>
            <person name="Cho S.H."/>
            <person name="Dutcher S."/>
            <person name="Estelle M."/>
            <person name="Fawcett J.A."/>
            <person name="Gundlach H."/>
            <person name="Hanada K."/>
            <person name="Heyl A."/>
            <person name="Hicks K.A."/>
            <person name="Hugh J."/>
            <person name="Lohr M."/>
            <person name="Mayer K."/>
            <person name="Melkozernov A."/>
            <person name="Murata T."/>
            <person name="Nelson D."/>
            <person name="Pils B."/>
            <person name="Prigge M."/>
            <person name="Reiss B."/>
            <person name="Renner T."/>
            <person name="Rombauts S."/>
            <person name="Rushton P."/>
            <person name="Sanderfoot A."/>
            <person name="Schween G."/>
            <person name="Shiu S.-H."/>
            <person name="Stueber K."/>
            <person name="Theodoulou F.L."/>
            <person name="Tu H."/>
            <person name="Van de Peer Y."/>
            <person name="Verrier P.J."/>
            <person name="Waters E."/>
            <person name="Wood A."/>
            <person name="Yang L."/>
            <person name="Cove D."/>
            <person name="Cuming A."/>
            <person name="Hasebe M."/>
            <person name="Lucas S."/>
            <person name="Mishler D.B."/>
            <person name="Reski R."/>
            <person name="Grigoriev I."/>
            <person name="Quatrano R.S."/>
            <person name="Boore J.L."/>
        </authorList>
    </citation>
    <scope>NUCLEOTIDE SEQUENCE [LARGE SCALE GENOMIC DNA]</scope>
    <source>
        <strain evidence="5 6">cv. Gransden 2004</strain>
    </source>
</reference>
<feature type="compositionally biased region" description="Basic residues" evidence="3">
    <location>
        <begin position="26"/>
        <end position="35"/>
    </location>
</feature>
<feature type="region of interest" description="Disordered" evidence="3">
    <location>
        <begin position="1"/>
        <end position="38"/>
    </location>
</feature>
<accession>A0A2K1J1Z3</accession>
<dbReference type="Gramene" id="Pp3c18_21770V3.2">
    <property type="protein sequence ID" value="Pp3c18_21770V3.2"/>
    <property type="gene ID" value="Pp3c18_21770"/>
</dbReference>
<feature type="coiled-coil region" evidence="2">
    <location>
        <begin position="162"/>
        <end position="189"/>
    </location>
</feature>
<dbReference type="GO" id="GO:0005802">
    <property type="term" value="C:trans-Golgi network"/>
    <property type="evidence" value="ECO:0000318"/>
    <property type="project" value="GO_Central"/>
</dbReference>
<dbReference type="GO" id="GO:0055037">
    <property type="term" value="C:recycling endosome"/>
    <property type="evidence" value="ECO:0000318"/>
    <property type="project" value="GO_Central"/>
</dbReference>
<feature type="compositionally biased region" description="Basic and acidic residues" evidence="3">
    <location>
        <begin position="1"/>
        <end position="25"/>
    </location>
</feature>
<feature type="region of interest" description="Disordered" evidence="3">
    <location>
        <begin position="1191"/>
        <end position="1216"/>
    </location>
</feature>
<dbReference type="Proteomes" id="UP000006727">
    <property type="component" value="Chromosome 18"/>
</dbReference>
<dbReference type="GO" id="GO:0032367">
    <property type="term" value="P:intracellular cholesterol transport"/>
    <property type="evidence" value="ECO:0007669"/>
    <property type="project" value="InterPro"/>
</dbReference>
<keyword evidence="2" id="KW-0175">Coiled coil</keyword>
<dbReference type="SMART" id="SM00667">
    <property type="entry name" value="LisH"/>
    <property type="match status" value="2"/>
</dbReference>
<evidence type="ECO:0000256" key="2">
    <source>
        <dbReference type="SAM" id="Coils"/>
    </source>
</evidence>
<evidence type="ECO:0000256" key="3">
    <source>
        <dbReference type="SAM" id="MobiDB-lite"/>
    </source>
</evidence>
<dbReference type="AlphaFoldDB" id="A0A2K1J1Z3"/>
<dbReference type="InterPro" id="IPR006594">
    <property type="entry name" value="LisH"/>
</dbReference>
<keyword evidence="6" id="KW-1185">Reference proteome</keyword>
<evidence type="ECO:0000313" key="4">
    <source>
        <dbReference type="EMBL" id="PNR35541.1"/>
    </source>
</evidence>
<reference evidence="5" key="3">
    <citation type="submission" date="2020-12" db="UniProtKB">
        <authorList>
            <consortium name="EnsemblPlants"/>
        </authorList>
    </citation>
    <scope>IDENTIFICATION</scope>
</reference>
<proteinExistence type="predicted"/>
<evidence type="ECO:0000256" key="1">
    <source>
        <dbReference type="PROSITE-ProRule" id="PRU00103"/>
    </source>
</evidence>
<dbReference type="InterPro" id="IPR011989">
    <property type="entry name" value="ARM-like"/>
</dbReference>
<organism evidence="4">
    <name type="scientific">Physcomitrium patens</name>
    <name type="common">Spreading-leaved earth moss</name>
    <name type="synonym">Physcomitrella patens</name>
    <dbReference type="NCBI Taxonomy" id="3218"/>
    <lineage>
        <taxon>Eukaryota</taxon>
        <taxon>Viridiplantae</taxon>
        <taxon>Streptophyta</taxon>
        <taxon>Embryophyta</taxon>
        <taxon>Bryophyta</taxon>
        <taxon>Bryophytina</taxon>
        <taxon>Bryopsida</taxon>
        <taxon>Funariidae</taxon>
        <taxon>Funariales</taxon>
        <taxon>Funariaceae</taxon>
        <taxon>Physcomitrium</taxon>
    </lineage>
</organism>
<dbReference type="InterPro" id="IPR021133">
    <property type="entry name" value="HEAT_type_2"/>
</dbReference>
<dbReference type="Gene3D" id="1.25.10.10">
    <property type="entry name" value="Leucine-rich Repeat Variant"/>
    <property type="match status" value="2"/>
</dbReference>
<dbReference type="FunCoup" id="A0A2K1J1Z3">
    <property type="interactions" value="3452"/>
</dbReference>
<dbReference type="PANTHER" id="PTHR32059">
    <property type="entry name" value="RAB11-BINDING PROTEIN RELCH"/>
    <property type="match status" value="1"/>
</dbReference>
<feature type="compositionally biased region" description="Basic and acidic residues" evidence="3">
    <location>
        <begin position="472"/>
        <end position="484"/>
    </location>
</feature>
<dbReference type="Gramene" id="Pp3c18_21770V3.1">
    <property type="protein sequence ID" value="Pp3c18_21770V3.1"/>
    <property type="gene ID" value="Pp3c18_21770"/>
</dbReference>
<evidence type="ECO:0000313" key="6">
    <source>
        <dbReference type="Proteomes" id="UP000006727"/>
    </source>
</evidence>
<sequence length="1216" mass="135368">MDRAGQTRPSVERTGGRGEQKERELRRRSRGRGSRNTKDRAINTRLITCWLLWLAAMATPRSSFSAPQPPFERLSGEHGATTNEMRRKACIDFLLQENYLLTAFEFLHELQEDGLVESATKLQLFFANSDMFPPEELAKMQALQGIDAVQLAEEKELTAEKAAVCEYELRLAREDIKNLQEKLSNQVEVASDLSRPDVSLTDTATNGEKSMTSNGSVKVLGKLGEKEKLDINCAVKEYLMVAGYKISAMTFQEEVNLDLDDWPDTVAHVPDALRHYYHAFVCSTAEAVLDREALVKENDVLLHQNEAFERENLSLAKTVEQHRKGEREWEKQAQQMKESFEQSTRLLNESRAEVTSLKLELDKLMSSRKVENVQQSVAEPTTARLESNLSAALPILETESNLAQLDPISIAATANPKTDAGTEGVNGIAKTRISPVENTRAYAGFSFVEDILEVILENSTTLVDSNGCRTSGGHDSRDDTRSDNEHVNLRELKDIHDPEVETVQILADALPKIVPYVLINHREELLPLIMCAIERHPESTVRDSLTHLLFNLIKRPDEAQRHIIMDACVELSKKVGQMRTETELLPQCWEQIDHKYEERRLLVAQSCGELGQLVGSEMRTSLVLSIIQQLASDPASVVREAASHNLAVLLPLFNDMDKYYKVEDLMFDLVCDPMGPVVDTSLRELVPALLAWRKRENQSPFQLYKGLLSRLLLAAQRCPPMSGVEGTAEAQLRTLGERERWSIDVLLRLLTQLLPEVQEAAVEACPFSIDASDVQKDATSFTQVVIKSYVGSNTDWPTLDWLVTDCLQTVLQLARMLPPREESLRTRLCKVLLKINDCFGVNYLRLVMLPIFRAANGDDFDDAHMSFRFSNRVKGFKPRTPLEERLATMCVLPLLLAGVLGAPGMEPEDLAVYLRDLILRSSLTFGAWTPTKTSELIDSVRFLCTFEQHHAVILGVLWELVVNTNADVKISAAVLSKALVGNVELKSATQQVIPALVTLGSDPNADVKHATIDAFGAVAQHFKDDEVVDKVKMQMDSFLEDGSHEVTIAVIRALSVAIPLTASTLRDYLLNKLFILSGTPMPSAKLARRRERADIICEAVRALDATDLSSTSISNVLVPTIQNLLKDVEALDPAHKEALEVILRDRGGIRISEVLTKAMGGSIGSLFGEGGYLRDPGYLNRTAADLAAVETSQPPALPPQEAESGLKRMMRGWGRS</sequence>
<dbReference type="InterPro" id="IPR016024">
    <property type="entry name" value="ARM-type_fold"/>
</dbReference>
<dbReference type="EnsemblPlants" id="Pp3c18_21770V3.1">
    <property type="protein sequence ID" value="Pp3c18_21770V3.1"/>
    <property type="gene ID" value="Pp3c18_21770"/>
</dbReference>
<gene>
    <name evidence="5" type="primary">LOC112295443</name>
    <name evidence="4" type="ORF">PHYPA_023441</name>
</gene>
<dbReference type="EMBL" id="ABEU02000018">
    <property type="protein sequence ID" value="PNR35541.1"/>
    <property type="molecule type" value="Genomic_DNA"/>
</dbReference>
<evidence type="ECO:0000313" key="5">
    <source>
        <dbReference type="EnsemblPlants" id="Pp3c18_21770V3.1"/>
    </source>
</evidence>
<dbReference type="PaxDb" id="3218-PP1S33_55V6.1"/>
<name>A0A2K1J1Z3_PHYPA</name>
<feature type="region of interest" description="Disordered" evidence="3">
    <location>
        <begin position="465"/>
        <end position="484"/>
    </location>
</feature>
<dbReference type="SUPFAM" id="SSF48371">
    <property type="entry name" value="ARM repeat"/>
    <property type="match status" value="1"/>
</dbReference>
<dbReference type="EnsemblPlants" id="Pp3c18_21770V3.2">
    <property type="protein sequence ID" value="Pp3c18_21770V3.2"/>
    <property type="gene ID" value="Pp3c18_21770"/>
</dbReference>
<dbReference type="InterPro" id="IPR040362">
    <property type="entry name" value="RELCH"/>
</dbReference>
<feature type="repeat" description="HEAT" evidence="1">
    <location>
        <begin position="992"/>
        <end position="1030"/>
    </location>
</feature>
<dbReference type="PROSITE" id="PS50077">
    <property type="entry name" value="HEAT_REPEAT"/>
    <property type="match status" value="1"/>
</dbReference>
<reference evidence="4 6" key="2">
    <citation type="journal article" date="2018" name="Plant J.">
        <title>The Physcomitrella patens chromosome-scale assembly reveals moss genome structure and evolution.</title>
        <authorList>
            <person name="Lang D."/>
            <person name="Ullrich K.K."/>
            <person name="Murat F."/>
            <person name="Fuchs J."/>
            <person name="Jenkins J."/>
            <person name="Haas F.B."/>
            <person name="Piednoel M."/>
            <person name="Gundlach H."/>
            <person name="Van Bel M."/>
            <person name="Meyberg R."/>
            <person name="Vives C."/>
            <person name="Morata J."/>
            <person name="Symeonidi A."/>
            <person name="Hiss M."/>
            <person name="Muchero W."/>
            <person name="Kamisugi Y."/>
            <person name="Saleh O."/>
            <person name="Blanc G."/>
            <person name="Decker E.L."/>
            <person name="van Gessel N."/>
            <person name="Grimwood J."/>
            <person name="Hayes R.D."/>
            <person name="Graham S.W."/>
            <person name="Gunter L.E."/>
            <person name="McDaniel S.F."/>
            <person name="Hoernstein S.N.W."/>
            <person name="Larsson A."/>
            <person name="Li F.W."/>
            <person name="Perroud P.F."/>
            <person name="Phillips J."/>
            <person name="Ranjan P."/>
            <person name="Rokshar D.S."/>
            <person name="Rothfels C.J."/>
            <person name="Schneider L."/>
            <person name="Shu S."/>
            <person name="Stevenson D.W."/>
            <person name="Thummler F."/>
            <person name="Tillich M."/>
            <person name="Villarreal Aguilar J.C."/>
            <person name="Widiez T."/>
            <person name="Wong G.K."/>
            <person name="Wymore A."/>
            <person name="Zhang Y."/>
            <person name="Zimmer A.D."/>
            <person name="Quatrano R.S."/>
            <person name="Mayer K.F.X."/>
            <person name="Goodstein D."/>
            <person name="Casacuberta J.M."/>
            <person name="Vandepoele K."/>
            <person name="Reski R."/>
            <person name="Cuming A.C."/>
            <person name="Tuskan G.A."/>
            <person name="Maumus F."/>
            <person name="Salse J."/>
            <person name="Schmutz J."/>
            <person name="Rensing S.A."/>
        </authorList>
    </citation>
    <scope>NUCLEOTIDE SEQUENCE [LARGE SCALE GENOMIC DNA]</scope>
    <source>
        <strain evidence="5 6">cv. Gransden 2004</strain>
    </source>
</reference>
<dbReference type="PANTHER" id="PTHR32059:SF0">
    <property type="entry name" value="RAB11-BINDING PROTEIN RELCH"/>
    <property type="match status" value="1"/>
</dbReference>
<dbReference type="PROSITE" id="PS50896">
    <property type="entry name" value="LISH"/>
    <property type="match status" value="1"/>
</dbReference>